<dbReference type="STRING" id="4096.A0A1U7X1T5"/>
<keyword evidence="5" id="KW-1185">Reference proteome</keyword>
<dbReference type="Gene3D" id="3.30.70.2330">
    <property type="match status" value="1"/>
</dbReference>
<dbReference type="RefSeq" id="XP_009786112.1">
    <property type="nucleotide sequence ID" value="XM_009787810.1"/>
</dbReference>
<reference evidence="5" key="1">
    <citation type="journal article" date="2013" name="Genome Biol.">
        <title>Reference genomes and transcriptomes of Nicotiana sylvestris and Nicotiana tomentosiformis.</title>
        <authorList>
            <person name="Sierro N."/>
            <person name="Battey J.N."/>
            <person name="Ouadi S."/>
            <person name="Bovet L."/>
            <person name="Goepfert S."/>
            <person name="Bakaher N."/>
            <person name="Peitsch M.C."/>
            <person name="Ivanov N.V."/>
        </authorList>
    </citation>
    <scope>NUCLEOTIDE SEQUENCE [LARGE SCALE GENOMIC DNA]</scope>
</reference>
<comment type="similarity">
    <text evidence="3">Belongs to the FAN1 family.</text>
</comment>
<comment type="subcellular location">
    <subcellularLocation>
        <location evidence="3">Nucleus</location>
    </subcellularLocation>
</comment>
<dbReference type="PANTHER" id="PTHR15749">
    <property type="entry name" value="FANCONI-ASSOCIATED NUCLEASE 1"/>
    <property type="match status" value="1"/>
</dbReference>
<accession>A0A1U7X1T5</accession>
<dbReference type="GO" id="GO:0008409">
    <property type="term" value="F:5'-3' exonuclease activity"/>
    <property type="evidence" value="ECO:0007669"/>
    <property type="project" value="TreeGrafter"/>
</dbReference>
<feature type="domain" description="HIRAN" evidence="4">
    <location>
        <begin position="71"/>
        <end position="167"/>
    </location>
</feature>
<keyword evidence="3" id="KW-0460">Magnesium</keyword>
<dbReference type="AlphaFoldDB" id="A0A1U7X1T5"/>
<comment type="catalytic activity">
    <reaction evidence="3">
        <text>Hydrolytically removes 5'-nucleotides successively from the 3'-hydroxy termini of 3'-hydroxy-terminated oligonucleotides.</text>
        <dbReference type="EC" id="3.1.4.1"/>
    </reaction>
</comment>
<keyword evidence="1 3" id="KW-0479">Metal-binding</keyword>
<dbReference type="SMART" id="SM00910">
    <property type="entry name" value="HIRAN"/>
    <property type="match status" value="1"/>
</dbReference>
<dbReference type="PANTHER" id="PTHR15749:SF4">
    <property type="entry name" value="FANCONI-ASSOCIATED NUCLEASE 1"/>
    <property type="match status" value="1"/>
</dbReference>
<proteinExistence type="inferred from homology"/>
<protein>
    <recommendedName>
        <fullName evidence="3">Fanconi-associated nuclease</fullName>
        <ecNumber evidence="3">3.1.4.1</ecNumber>
    </recommendedName>
</protein>
<keyword evidence="3" id="KW-0227">DNA damage</keyword>
<keyword evidence="3" id="KW-0234">DNA repair</keyword>
<dbReference type="GO" id="GO:0036297">
    <property type="term" value="P:interstrand cross-link repair"/>
    <property type="evidence" value="ECO:0007669"/>
    <property type="project" value="InterPro"/>
</dbReference>
<evidence type="ECO:0000256" key="2">
    <source>
        <dbReference type="ARBA" id="ARBA00022801"/>
    </source>
</evidence>
<comment type="cofactor">
    <cofactor evidence="3">
        <name>Mg(2+)</name>
        <dbReference type="ChEBI" id="CHEBI:18420"/>
    </cofactor>
    <cofactor evidence="3">
        <name>Mn(2+)</name>
        <dbReference type="ChEBI" id="CHEBI:29035"/>
    </cofactor>
</comment>
<name>A0A1U7X1T5_NICSY</name>
<dbReference type="eggNOG" id="KOG2143">
    <property type="taxonomic scope" value="Eukaryota"/>
</dbReference>
<dbReference type="GO" id="GO:0017108">
    <property type="term" value="F:5'-flap endonuclease activity"/>
    <property type="evidence" value="ECO:0007669"/>
    <property type="project" value="TreeGrafter"/>
</dbReference>
<keyword evidence="3" id="KW-0539">Nucleus</keyword>
<gene>
    <name evidence="6" type="primary">LOC104234272</name>
</gene>
<dbReference type="InterPro" id="IPR033315">
    <property type="entry name" value="Fan1-like"/>
</dbReference>
<evidence type="ECO:0000256" key="1">
    <source>
        <dbReference type="ARBA" id="ARBA00022723"/>
    </source>
</evidence>
<dbReference type="GO" id="GO:0004528">
    <property type="term" value="F:phosphodiesterase I activity"/>
    <property type="evidence" value="ECO:0007669"/>
    <property type="project" value="UniProtKB-EC"/>
</dbReference>
<evidence type="ECO:0000313" key="5">
    <source>
        <dbReference type="Proteomes" id="UP000189701"/>
    </source>
</evidence>
<evidence type="ECO:0000256" key="3">
    <source>
        <dbReference type="RuleBase" id="RU365033"/>
    </source>
</evidence>
<dbReference type="GO" id="GO:0005634">
    <property type="term" value="C:nucleus"/>
    <property type="evidence" value="ECO:0007669"/>
    <property type="project" value="UniProtKB-SubCell"/>
</dbReference>
<reference evidence="6" key="2">
    <citation type="submission" date="2025-08" db="UniProtKB">
        <authorList>
            <consortium name="RefSeq"/>
        </authorList>
    </citation>
    <scope>IDENTIFICATION</scope>
    <source>
        <tissue evidence="6">Leaf</tissue>
    </source>
</reference>
<dbReference type="Pfam" id="PF08797">
    <property type="entry name" value="HIRAN"/>
    <property type="match status" value="1"/>
</dbReference>
<organism evidence="5 6">
    <name type="scientific">Nicotiana sylvestris</name>
    <name type="common">Wood tobacco</name>
    <name type="synonym">South American tobacco</name>
    <dbReference type="NCBI Taxonomy" id="4096"/>
    <lineage>
        <taxon>Eukaryota</taxon>
        <taxon>Viridiplantae</taxon>
        <taxon>Streptophyta</taxon>
        <taxon>Embryophyta</taxon>
        <taxon>Tracheophyta</taxon>
        <taxon>Spermatophyta</taxon>
        <taxon>Magnoliopsida</taxon>
        <taxon>eudicotyledons</taxon>
        <taxon>Gunneridae</taxon>
        <taxon>Pentapetalae</taxon>
        <taxon>asterids</taxon>
        <taxon>lamiids</taxon>
        <taxon>Solanales</taxon>
        <taxon>Solanaceae</taxon>
        <taxon>Nicotianoideae</taxon>
        <taxon>Nicotianeae</taxon>
        <taxon>Nicotiana</taxon>
    </lineage>
</organism>
<dbReference type="InterPro" id="IPR014905">
    <property type="entry name" value="HIRAN"/>
</dbReference>
<dbReference type="GO" id="GO:0016818">
    <property type="term" value="F:hydrolase activity, acting on acid anhydrides, in phosphorus-containing anhydrides"/>
    <property type="evidence" value="ECO:0007669"/>
    <property type="project" value="InterPro"/>
</dbReference>
<sequence>MENLDGLIKLDDECKLLSDAKTMQIFGLEGSPQHHISDDRIDNIAGSPLSLSEKRMSKCVEPSEDDDNSEILLDTFIVDRRFGNDGGLTVGGMIMLSRDPENVKDQNAIKVLTKDTDHNKELGYIPRELAQYLSPLIDKFHLRFEGHITSIPQYPHAVVPIQIYSSGIVSFGEKDSSSLQVFNSLRRNALLAAEFSKTHSPIPAKYQHNLLLLLKEVLNINGHLFTEGEKTLLEAFLSLSDLVKGSLLGFMHVKAHGFGWLAYHMPKYVIMKKLLRGSLVDRFYNVVKARLHCSGSCCISRWFMPQPYKHILGKTGRCIRISASAESVFWRAERLFFLNGEQDLSEFLLVDLGIVKYPAYNRIFTDHFFPDRSDLLSYEEAIEVAQIMDESFDENNNELVSRCVEISASSVSIFVEEDRSAHSGSMATFLSRFSARWVYSKVIMLGVSFLEHEQR</sequence>
<comment type="function">
    <text evidence="3">Nuclease required for the repair of DNA interstrand cross-links (ICL). Acts as a 5'-3' exonuclease that anchors at a cut end of DNA and cleaves DNA successively at every third nucleotide, allowing to excise an ICL from one strand through flanking incisions.</text>
</comment>
<keyword evidence="3" id="KW-0540">Nuclease</keyword>
<evidence type="ECO:0000313" key="6">
    <source>
        <dbReference type="RefSeq" id="XP_009786112.1"/>
    </source>
</evidence>
<keyword evidence="3" id="KW-0464">Manganese</keyword>
<evidence type="ECO:0000259" key="4">
    <source>
        <dbReference type="SMART" id="SM00910"/>
    </source>
</evidence>
<dbReference type="GO" id="GO:0008270">
    <property type="term" value="F:zinc ion binding"/>
    <property type="evidence" value="ECO:0007669"/>
    <property type="project" value="InterPro"/>
</dbReference>
<dbReference type="Proteomes" id="UP000189701">
    <property type="component" value="Unplaced"/>
</dbReference>
<dbReference type="EC" id="3.1.4.1" evidence="3"/>
<dbReference type="GO" id="GO:0070336">
    <property type="term" value="F:flap-structured DNA binding"/>
    <property type="evidence" value="ECO:0007669"/>
    <property type="project" value="TreeGrafter"/>
</dbReference>
<keyword evidence="2 3" id="KW-0378">Hydrolase</keyword>